<feature type="region of interest" description="Disordered" evidence="8">
    <location>
        <begin position="139"/>
        <end position="165"/>
    </location>
</feature>
<keyword evidence="2 7" id="KW-0813">Transport</keyword>
<dbReference type="PANTHER" id="PTHR32552">
    <property type="entry name" value="FERRICHROME IRON RECEPTOR-RELATED"/>
    <property type="match status" value="1"/>
</dbReference>
<evidence type="ECO:0000256" key="1">
    <source>
        <dbReference type="ARBA" id="ARBA00004571"/>
    </source>
</evidence>
<keyword evidence="12" id="KW-1185">Reference proteome</keyword>
<evidence type="ECO:0000256" key="3">
    <source>
        <dbReference type="ARBA" id="ARBA00022452"/>
    </source>
</evidence>
<feature type="chain" id="PRO_5043988875" evidence="9">
    <location>
        <begin position="41"/>
        <end position="786"/>
    </location>
</feature>
<keyword evidence="11" id="KW-0675">Receptor</keyword>
<evidence type="ECO:0000256" key="6">
    <source>
        <dbReference type="ARBA" id="ARBA00023237"/>
    </source>
</evidence>
<feature type="domain" description="TonB-dependent receptor plug" evidence="10">
    <location>
        <begin position="161"/>
        <end position="255"/>
    </location>
</feature>
<dbReference type="EMBL" id="BSNU01000001">
    <property type="protein sequence ID" value="GLQ61177.1"/>
    <property type="molecule type" value="Genomic_DNA"/>
</dbReference>
<dbReference type="InterPro" id="IPR037066">
    <property type="entry name" value="Plug_dom_sf"/>
</dbReference>
<gene>
    <name evidence="11" type="ORF">GCM10007867_00220</name>
</gene>
<keyword evidence="9" id="KW-0732">Signal</keyword>
<accession>A0AAV5N8M0</accession>
<keyword evidence="6 7" id="KW-0998">Cell outer membrane</keyword>
<organism evidence="11 12">
    <name type="scientific">Gluconobacter cerinus</name>
    <dbReference type="NCBI Taxonomy" id="38307"/>
    <lineage>
        <taxon>Bacteria</taxon>
        <taxon>Pseudomonadati</taxon>
        <taxon>Pseudomonadota</taxon>
        <taxon>Alphaproteobacteria</taxon>
        <taxon>Acetobacterales</taxon>
        <taxon>Acetobacteraceae</taxon>
        <taxon>Gluconobacter</taxon>
    </lineage>
</organism>
<dbReference type="Proteomes" id="UP001156614">
    <property type="component" value="Unassembled WGS sequence"/>
</dbReference>
<dbReference type="PROSITE" id="PS52016">
    <property type="entry name" value="TONB_DEPENDENT_REC_3"/>
    <property type="match status" value="1"/>
</dbReference>
<dbReference type="Gene3D" id="2.170.130.10">
    <property type="entry name" value="TonB-dependent receptor, plug domain"/>
    <property type="match status" value="1"/>
</dbReference>
<dbReference type="Gene3D" id="3.55.50.30">
    <property type="match status" value="1"/>
</dbReference>
<dbReference type="GO" id="GO:0009279">
    <property type="term" value="C:cell outer membrane"/>
    <property type="evidence" value="ECO:0007669"/>
    <property type="project" value="UniProtKB-SubCell"/>
</dbReference>
<dbReference type="AlphaFoldDB" id="A0AAV5N8M0"/>
<dbReference type="SUPFAM" id="SSF56935">
    <property type="entry name" value="Porins"/>
    <property type="match status" value="1"/>
</dbReference>
<evidence type="ECO:0000313" key="11">
    <source>
        <dbReference type="EMBL" id="GLQ61177.1"/>
    </source>
</evidence>
<dbReference type="InterPro" id="IPR039426">
    <property type="entry name" value="TonB-dep_rcpt-like"/>
</dbReference>
<feature type="compositionally biased region" description="Polar residues" evidence="8">
    <location>
        <begin position="143"/>
        <end position="158"/>
    </location>
</feature>
<dbReference type="GO" id="GO:0015344">
    <property type="term" value="F:siderophore uptake transmembrane transporter activity"/>
    <property type="evidence" value="ECO:0007669"/>
    <property type="project" value="TreeGrafter"/>
</dbReference>
<evidence type="ECO:0000259" key="10">
    <source>
        <dbReference type="Pfam" id="PF07715"/>
    </source>
</evidence>
<comment type="similarity">
    <text evidence="7">Belongs to the TonB-dependent receptor family.</text>
</comment>
<keyword evidence="5 7" id="KW-0472">Membrane</keyword>
<evidence type="ECO:0000256" key="9">
    <source>
        <dbReference type="SAM" id="SignalP"/>
    </source>
</evidence>
<reference evidence="12" key="1">
    <citation type="journal article" date="2019" name="Int. J. Syst. Evol. Microbiol.">
        <title>The Global Catalogue of Microorganisms (GCM) 10K type strain sequencing project: providing services to taxonomists for standard genome sequencing and annotation.</title>
        <authorList>
            <consortium name="The Broad Institute Genomics Platform"/>
            <consortium name="The Broad Institute Genome Sequencing Center for Infectious Disease"/>
            <person name="Wu L."/>
            <person name="Ma J."/>
        </authorList>
    </citation>
    <scope>NUCLEOTIDE SEQUENCE [LARGE SCALE GENOMIC DNA]</scope>
    <source>
        <strain evidence="12">NBRC 3267</strain>
    </source>
</reference>
<evidence type="ECO:0000256" key="4">
    <source>
        <dbReference type="ARBA" id="ARBA00022692"/>
    </source>
</evidence>
<dbReference type="InterPro" id="IPR012910">
    <property type="entry name" value="Plug_dom"/>
</dbReference>
<sequence length="786" mass="85905">MRATGPRNHGGVNMNTSLLKRNVSLYVTAGLMGAYAPAYAAETGALQSSFKQVSDTIVVLPRQSLKKTVTEISLRMHVPVTIGPDVPDTVYAAPVKSRIAGEALEQALVGTDYTIYTDKAGAVYIQPANRESMNVRAKRNEAETQYNVDSSASSTRTGGSIRDLPQSSRTITSALIADQQIQTIADAMRNASGMTVNRSNLQGSNSYTVRGWTATGMTNGMLDPTGAMQPTANVERVEVLKGPAALLSGGNNMGGSVNVVTKKPVAENLLNVEGMYGSYNDRKFTVDGSTALNRAKTWSARIVGDFADQKLNWAGYKGRKEYSVAPSVRFKNRTIDVTVGVENSKVRQPQTGYAVIPAVGADPQIVTYGKEYGPNNQGITAWNTRWFYETTWNINRWLTFVSRSHVSNSTTLVNMYGPAANVGSGNYLIMQSIDKQVSTQYATDDYFRAKIHTFMLKHTISVGLNYSDYTVSDYAPKASLLTTFTVAPVNKSPNLAGFIPATDFQYSLGSRQLGFYGQDLIEYGRFHFFGAVRNTSYRSWGNTSNAKTISKLSPIAGLVVDINKQISIYASWTKGFTPNFSIGTDNKLLPSQTTTNLEAGVKGQFFKKKLDVVASVYQLDQSNYPILAAGSTNRYIVLPGMRTQGVDIDVSGTILPGWQVSGSFTYAGFRFLSNSLNKYIVAAQPKVKYSLFTSYTLQSGFLKNAGVSFGVYGNGSSAAVSYYPKYMIGAQHEIDMNFLYSYKKLKFNFGITNLENRNIFGVTSTPTYVSVSGPRMFRGTISYSFF</sequence>
<evidence type="ECO:0000256" key="8">
    <source>
        <dbReference type="SAM" id="MobiDB-lite"/>
    </source>
</evidence>
<dbReference type="PANTHER" id="PTHR32552:SF74">
    <property type="entry name" value="HYDROXAMATE SIDEROPHORE RECEPTOR FHUE"/>
    <property type="match status" value="1"/>
</dbReference>
<keyword evidence="4 7" id="KW-0812">Transmembrane</keyword>
<name>A0AAV5N8M0_9PROT</name>
<keyword evidence="3 7" id="KW-1134">Transmembrane beta strand</keyword>
<proteinExistence type="inferred from homology"/>
<dbReference type="Gene3D" id="2.40.170.20">
    <property type="entry name" value="TonB-dependent receptor, beta-barrel domain"/>
    <property type="match status" value="1"/>
</dbReference>
<comment type="caution">
    <text evidence="11">The sequence shown here is derived from an EMBL/GenBank/DDBJ whole genome shotgun (WGS) entry which is preliminary data.</text>
</comment>
<evidence type="ECO:0000256" key="5">
    <source>
        <dbReference type="ARBA" id="ARBA00023136"/>
    </source>
</evidence>
<comment type="subcellular location">
    <subcellularLocation>
        <location evidence="1 7">Cell outer membrane</location>
        <topology evidence="1 7">Multi-pass membrane protein</topology>
    </subcellularLocation>
</comment>
<protein>
    <submittedName>
        <fullName evidence="11">Ferrichrome-iron receptor</fullName>
    </submittedName>
</protein>
<dbReference type="Pfam" id="PF07715">
    <property type="entry name" value="Plug"/>
    <property type="match status" value="1"/>
</dbReference>
<dbReference type="InterPro" id="IPR036942">
    <property type="entry name" value="Beta-barrel_TonB_sf"/>
</dbReference>
<dbReference type="CDD" id="cd01347">
    <property type="entry name" value="ligand_gated_channel"/>
    <property type="match status" value="1"/>
</dbReference>
<evidence type="ECO:0000313" key="12">
    <source>
        <dbReference type="Proteomes" id="UP001156614"/>
    </source>
</evidence>
<evidence type="ECO:0000256" key="7">
    <source>
        <dbReference type="PROSITE-ProRule" id="PRU01360"/>
    </source>
</evidence>
<feature type="signal peptide" evidence="9">
    <location>
        <begin position="1"/>
        <end position="40"/>
    </location>
</feature>
<evidence type="ECO:0000256" key="2">
    <source>
        <dbReference type="ARBA" id="ARBA00022448"/>
    </source>
</evidence>